<feature type="transmembrane region" description="Helical" evidence="1">
    <location>
        <begin position="326"/>
        <end position="347"/>
    </location>
</feature>
<dbReference type="AlphaFoldDB" id="A0A935C524"/>
<feature type="transmembrane region" description="Helical" evidence="1">
    <location>
        <begin position="367"/>
        <end position="391"/>
    </location>
</feature>
<feature type="transmembrane region" description="Helical" evidence="1">
    <location>
        <begin position="42"/>
        <end position="62"/>
    </location>
</feature>
<evidence type="ECO:0000313" key="2">
    <source>
        <dbReference type="EMBL" id="MBK6089882.1"/>
    </source>
</evidence>
<keyword evidence="1" id="KW-0812">Transmembrane</keyword>
<comment type="caution">
    <text evidence="2">The sequence shown here is derived from an EMBL/GenBank/DDBJ whole genome shotgun (WGS) entry which is preliminary data.</text>
</comment>
<dbReference type="RefSeq" id="WP_201428577.1">
    <property type="nucleotide sequence ID" value="NZ_JAEQMG010000163.1"/>
</dbReference>
<evidence type="ECO:0008006" key="4">
    <source>
        <dbReference type="Google" id="ProtNLM"/>
    </source>
</evidence>
<organism evidence="2 3">
    <name type="scientific">Ruminococcus difficilis</name>
    <dbReference type="NCBI Taxonomy" id="2763069"/>
    <lineage>
        <taxon>Bacteria</taxon>
        <taxon>Bacillati</taxon>
        <taxon>Bacillota</taxon>
        <taxon>Clostridia</taxon>
        <taxon>Eubacteriales</taxon>
        <taxon>Oscillospiraceae</taxon>
        <taxon>Ruminococcus</taxon>
    </lineage>
</organism>
<keyword evidence="1" id="KW-0472">Membrane</keyword>
<reference evidence="2" key="1">
    <citation type="submission" date="2021-01" db="EMBL/GenBank/DDBJ databases">
        <title>Genome public.</title>
        <authorList>
            <person name="Liu C."/>
            <person name="Sun Q."/>
        </authorList>
    </citation>
    <scope>NUCLEOTIDE SEQUENCE</scope>
    <source>
        <strain evidence="2">M6</strain>
    </source>
</reference>
<feature type="transmembrane region" description="Helical" evidence="1">
    <location>
        <begin position="193"/>
        <end position="212"/>
    </location>
</feature>
<gene>
    <name evidence="2" type="ORF">JKK62_14755</name>
</gene>
<evidence type="ECO:0000256" key="1">
    <source>
        <dbReference type="SAM" id="Phobius"/>
    </source>
</evidence>
<feature type="transmembrane region" description="Helical" evidence="1">
    <location>
        <begin position="525"/>
        <end position="545"/>
    </location>
</feature>
<feature type="transmembrane region" description="Helical" evidence="1">
    <location>
        <begin position="82"/>
        <end position="102"/>
    </location>
</feature>
<feature type="transmembrane region" description="Helical" evidence="1">
    <location>
        <begin position="253"/>
        <end position="278"/>
    </location>
</feature>
<sequence length="561" mass="60570">MDRQKTTSFAKVRKLIAVLQKCNGKAAIGSKDALISPKAAKIFAAVGVVFLIALLAMVAYLIEPLVAPFVDLKSLTQTLMLIVLLMSFVLSVKNIVTVLYTADDLSVLLPMPFSAGQIVTAKLAVSLQFPMMLSVMLLNTICIGFGLREAPGAPYFIGVVLSSVLIPLFGMSVATLLVVIVFRVFGFIRNRDITVVLGGVFTLALTVGYIFVNSRMQTGDSEEAAAAVSSIAAVASGFPNIGFMCRFMFEGDLLGLVISLAVTLAAPALAMLAVKLFYLSTALSMQNTGTNKKKVTKDSLSGKKKVSALKALTGYESKHTRRNPAYLVYGFAMTFIWPVLFILPFLLGKQLNLDMLELPLGTSPALLIAVLIGVMSACFACGFNVLAVTAFSREGSSFDMLKTMPIDFKDYYKSKRNYSMLICSLGSVLYVVILGVVCLIMGTIAVESCWVILVGALAAFMTNLILINAMLLKNAKKPRFNWDSETELSRKLSWINIVAVVIGVILLMAFMIVLMFSSYLNSTGAFAMTVSLAITAIVLIVGWAVNHFAVKKGEKLLRAID</sequence>
<dbReference type="Proteomes" id="UP000633365">
    <property type="component" value="Unassembled WGS sequence"/>
</dbReference>
<feature type="transmembrane region" description="Helical" evidence="1">
    <location>
        <begin position="450"/>
        <end position="472"/>
    </location>
</feature>
<feature type="transmembrane region" description="Helical" evidence="1">
    <location>
        <begin position="493"/>
        <end position="519"/>
    </location>
</feature>
<protein>
    <recommendedName>
        <fullName evidence="4">ABC-2 type transport system permease protein</fullName>
    </recommendedName>
</protein>
<feature type="transmembrane region" description="Helical" evidence="1">
    <location>
        <begin position="123"/>
        <end position="147"/>
    </location>
</feature>
<keyword evidence="1" id="KW-1133">Transmembrane helix</keyword>
<dbReference type="EMBL" id="JAEQMG010000163">
    <property type="protein sequence ID" value="MBK6089882.1"/>
    <property type="molecule type" value="Genomic_DNA"/>
</dbReference>
<name>A0A935C524_9FIRM</name>
<accession>A0A935C524</accession>
<keyword evidence="3" id="KW-1185">Reference proteome</keyword>
<feature type="transmembrane region" description="Helical" evidence="1">
    <location>
        <begin position="153"/>
        <end position="181"/>
    </location>
</feature>
<feature type="transmembrane region" description="Helical" evidence="1">
    <location>
        <begin position="418"/>
        <end position="444"/>
    </location>
</feature>
<proteinExistence type="predicted"/>
<evidence type="ECO:0000313" key="3">
    <source>
        <dbReference type="Proteomes" id="UP000633365"/>
    </source>
</evidence>